<dbReference type="AlphaFoldDB" id="A0AAT9HHI4"/>
<dbReference type="GO" id="GO:0016810">
    <property type="term" value="F:hydrolase activity, acting on carbon-nitrogen (but not peptide) bonds"/>
    <property type="evidence" value="ECO:0007669"/>
    <property type="project" value="InterPro"/>
</dbReference>
<reference evidence="1" key="2">
    <citation type="submission" date="2024-07" db="EMBL/GenBank/DDBJ databases">
        <title>Streptomyces haneummycinica sp. nov., a new antibiotic-producing actinobacterium isolated from marine sediment.</title>
        <authorList>
            <person name="Uemura M."/>
            <person name="Hamada M."/>
            <person name="Hirano S."/>
            <person name="Kobayashi K."/>
            <person name="Ohshiro T."/>
            <person name="Kobayashi T."/>
            <person name="Terahara T."/>
        </authorList>
    </citation>
    <scope>NUCLEOTIDE SEQUENCE</scope>
    <source>
        <strain evidence="1">KM77-8</strain>
    </source>
</reference>
<dbReference type="EMBL" id="AP035768">
    <property type="protein sequence ID" value="BFO16940.1"/>
    <property type="molecule type" value="Genomic_DNA"/>
</dbReference>
<organism evidence="1">
    <name type="scientific">Streptomyces haneummycinicus</name>
    <dbReference type="NCBI Taxonomy" id="3074435"/>
    <lineage>
        <taxon>Bacteria</taxon>
        <taxon>Bacillati</taxon>
        <taxon>Actinomycetota</taxon>
        <taxon>Actinomycetes</taxon>
        <taxon>Kitasatosporales</taxon>
        <taxon>Streptomycetaceae</taxon>
        <taxon>Streptomyces</taxon>
    </lineage>
</organism>
<gene>
    <name evidence="1" type="ORF">SHKM778_33280</name>
</gene>
<accession>A0AAT9HHI4</accession>
<sequence length="101" mass="10457">MSSRTVIRGGLVITASDEIHADVLIEDGRIAASAGPPAARGSTTTVVGFAVQQVGQSLRQETLKEVDLLVEEGVTSFKGFIRPPDQGFSSGVCRVPSGMAA</sequence>
<dbReference type="InterPro" id="IPR011059">
    <property type="entry name" value="Metal-dep_hydrolase_composite"/>
</dbReference>
<reference evidence="1" key="1">
    <citation type="submission" date="2024-06" db="EMBL/GenBank/DDBJ databases">
        <authorList>
            <consortium name="consrtm"/>
            <person name="Uemura M."/>
            <person name="Terahara T."/>
        </authorList>
    </citation>
    <scope>NUCLEOTIDE SEQUENCE</scope>
    <source>
        <strain evidence="1">KM77-8</strain>
    </source>
</reference>
<evidence type="ECO:0000313" key="1">
    <source>
        <dbReference type="EMBL" id="BFO16940.1"/>
    </source>
</evidence>
<dbReference type="Gene3D" id="2.30.40.10">
    <property type="entry name" value="Urease, subunit C, domain 1"/>
    <property type="match status" value="1"/>
</dbReference>
<proteinExistence type="predicted"/>
<protein>
    <submittedName>
        <fullName evidence="1">Uncharacterized protein</fullName>
    </submittedName>
</protein>
<name>A0AAT9HHI4_9ACTN</name>
<dbReference type="SUPFAM" id="SSF51338">
    <property type="entry name" value="Composite domain of metallo-dependent hydrolases"/>
    <property type="match status" value="1"/>
</dbReference>